<organism evidence="2 3">
    <name type="scientific">Acinetobacter junii</name>
    <dbReference type="NCBI Taxonomy" id="40215"/>
    <lineage>
        <taxon>Bacteria</taxon>
        <taxon>Pseudomonadati</taxon>
        <taxon>Pseudomonadota</taxon>
        <taxon>Gammaproteobacteria</taxon>
        <taxon>Moraxellales</taxon>
        <taxon>Moraxellaceae</taxon>
        <taxon>Acinetobacter</taxon>
    </lineage>
</organism>
<dbReference type="Pfam" id="PF05713">
    <property type="entry name" value="MobC"/>
    <property type="match status" value="1"/>
</dbReference>
<gene>
    <name evidence="2" type="ORF">DC346_01325</name>
</gene>
<accession>A0A365PMP8</accession>
<comment type="caution">
    <text evidence="2">The sequence shown here is derived from an EMBL/GenBank/DDBJ whole genome shotgun (WGS) entry which is preliminary data.</text>
</comment>
<evidence type="ECO:0000259" key="1">
    <source>
        <dbReference type="Pfam" id="PF05713"/>
    </source>
</evidence>
<reference evidence="2 3" key="1">
    <citation type="submission" date="2018-04" db="EMBL/GenBank/DDBJ databases">
        <title>Acinetobacter junii Genome sequencing and assembly.</title>
        <authorList>
            <person name="Su J."/>
            <person name="Rensing C."/>
            <person name="Mazhar H.S."/>
        </authorList>
    </citation>
    <scope>NUCLEOTIDE SEQUENCE [LARGE SCALE GENOMIC DNA]</scope>
    <source>
        <strain evidence="2 3">SC22</strain>
    </source>
</reference>
<feature type="domain" description="Bacterial mobilisation" evidence="1">
    <location>
        <begin position="71"/>
        <end position="96"/>
    </location>
</feature>
<name>A0A365PMP8_ACIJU</name>
<dbReference type="RefSeq" id="WP_112987151.1">
    <property type="nucleotide sequence ID" value="NZ_CP131473.1"/>
</dbReference>
<evidence type="ECO:0000313" key="3">
    <source>
        <dbReference type="Proteomes" id="UP000253688"/>
    </source>
</evidence>
<protein>
    <submittedName>
        <fullName evidence="2">Plasmid mobilization relaxosome protein MobC</fullName>
    </submittedName>
</protein>
<dbReference type="EMBL" id="QEWH01000007">
    <property type="protein sequence ID" value="RBA49948.1"/>
    <property type="molecule type" value="Genomic_DNA"/>
</dbReference>
<dbReference type="AlphaFoldDB" id="A0A365PMP8"/>
<proteinExistence type="predicted"/>
<evidence type="ECO:0000313" key="2">
    <source>
        <dbReference type="EMBL" id="RBA49948.1"/>
    </source>
</evidence>
<dbReference type="InterPro" id="IPR008687">
    <property type="entry name" value="MobC"/>
</dbReference>
<sequence>MEYKAKINHAKKRKVREHRVEVRLSDDELNQLKNANASSIARLLREGALSAVNKQETQVPQFTKLDRDFLLELSRIGNNINQIAHAVNRDLAADRPLDAARLLHLLIGVDQTLKELRDDR</sequence>
<dbReference type="Proteomes" id="UP000253688">
    <property type="component" value="Unassembled WGS sequence"/>
</dbReference>